<name>A0ABN8CKF8_9STRA</name>
<keyword evidence="4" id="KW-0808">Transferase</keyword>
<dbReference type="InterPro" id="IPR011009">
    <property type="entry name" value="Kinase-like_dom_sf"/>
</dbReference>
<dbReference type="SMART" id="SM00369">
    <property type="entry name" value="LRR_TYP"/>
    <property type="match status" value="8"/>
</dbReference>
<evidence type="ECO:0000256" key="2">
    <source>
        <dbReference type="ARBA" id="ARBA00022729"/>
    </source>
</evidence>
<dbReference type="Gene3D" id="3.80.10.10">
    <property type="entry name" value="Ribonuclease Inhibitor"/>
    <property type="match status" value="2"/>
</dbReference>
<feature type="chain" id="PRO_5046380842" description="Protein kinase domain-containing protein" evidence="5">
    <location>
        <begin position="21"/>
        <end position="1079"/>
    </location>
</feature>
<proteinExistence type="predicted"/>
<keyword evidence="1" id="KW-0433">Leucine-rich repeat</keyword>
<dbReference type="InterPro" id="IPR032675">
    <property type="entry name" value="LRR_dom_sf"/>
</dbReference>
<protein>
    <recommendedName>
        <fullName evidence="6">Protein kinase domain-containing protein</fullName>
    </recommendedName>
</protein>
<dbReference type="InterPro" id="IPR000719">
    <property type="entry name" value="Prot_kinase_dom"/>
</dbReference>
<feature type="signal peptide" evidence="5">
    <location>
        <begin position="1"/>
        <end position="20"/>
    </location>
</feature>
<gene>
    <name evidence="7" type="ORF">PBS001_LOCUS340</name>
</gene>
<organism evidence="7 8">
    <name type="scientific">Peronospora belbahrii</name>
    <dbReference type="NCBI Taxonomy" id="622444"/>
    <lineage>
        <taxon>Eukaryota</taxon>
        <taxon>Sar</taxon>
        <taxon>Stramenopiles</taxon>
        <taxon>Oomycota</taxon>
        <taxon>Peronosporomycetes</taxon>
        <taxon>Peronosporales</taxon>
        <taxon>Peronosporaceae</taxon>
        <taxon>Peronospora</taxon>
    </lineage>
</organism>
<dbReference type="PROSITE" id="PS51450">
    <property type="entry name" value="LRR"/>
    <property type="match status" value="1"/>
</dbReference>
<dbReference type="InterPro" id="IPR001245">
    <property type="entry name" value="Ser-Thr/Tyr_kinase_cat_dom"/>
</dbReference>
<dbReference type="SUPFAM" id="SSF56112">
    <property type="entry name" value="Protein kinase-like (PK-like)"/>
    <property type="match status" value="1"/>
</dbReference>
<dbReference type="SUPFAM" id="SSF57184">
    <property type="entry name" value="Growth factor receptor domain"/>
    <property type="match status" value="1"/>
</dbReference>
<comment type="caution">
    <text evidence="7">The sequence shown here is derived from an EMBL/GenBank/DDBJ whole genome shotgun (WGS) entry which is preliminary data.</text>
</comment>
<keyword evidence="3" id="KW-0677">Repeat</keyword>
<dbReference type="Pfam" id="PF13855">
    <property type="entry name" value="LRR_8"/>
    <property type="match status" value="3"/>
</dbReference>
<dbReference type="Proteomes" id="UP001158986">
    <property type="component" value="Unassembled WGS sequence"/>
</dbReference>
<evidence type="ECO:0000256" key="1">
    <source>
        <dbReference type="ARBA" id="ARBA00022614"/>
    </source>
</evidence>
<dbReference type="PROSITE" id="PS00109">
    <property type="entry name" value="PROTEIN_KINASE_TYR"/>
    <property type="match status" value="1"/>
</dbReference>
<dbReference type="PANTHER" id="PTHR24373:SF370">
    <property type="entry name" value="FISH-LIPS, ISOFORM E"/>
    <property type="match status" value="1"/>
</dbReference>
<keyword evidence="4" id="KW-0829">Tyrosine-protein kinase</keyword>
<dbReference type="Gene3D" id="1.10.510.10">
    <property type="entry name" value="Transferase(Phosphotransferase) domain 1"/>
    <property type="match status" value="1"/>
</dbReference>
<dbReference type="Gene3D" id="3.30.200.20">
    <property type="entry name" value="Phosphorylase Kinase, domain 1"/>
    <property type="match status" value="1"/>
</dbReference>
<evidence type="ECO:0000256" key="3">
    <source>
        <dbReference type="ARBA" id="ARBA00022737"/>
    </source>
</evidence>
<dbReference type="SUPFAM" id="SSF52058">
    <property type="entry name" value="L domain-like"/>
    <property type="match status" value="1"/>
</dbReference>
<dbReference type="Pfam" id="PF00069">
    <property type="entry name" value="Pkinase"/>
    <property type="match status" value="1"/>
</dbReference>
<evidence type="ECO:0000256" key="4">
    <source>
        <dbReference type="ARBA" id="ARBA00023137"/>
    </source>
</evidence>
<dbReference type="InterPro" id="IPR001611">
    <property type="entry name" value="Leu-rich_rpt"/>
</dbReference>
<dbReference type="InterPro" id="IPR050328">
    <property type="entry name" value="Dev_Immune_Receptor"/>
</dbReference>
<evidence type="ECO:0000313" key="7">
    <source>
        <dbReference type="EMBL" id="CAH0513532.1"/>
    </source>
</evidence>
<dbReference type="PROSITE" id="PS50011">
    <property type="entry name" value="PROTEIN_KINASE_DOM"/>
    <property type="match status" value="1"/>
</dbReference>
<dbReference type="EMBL" id="CAKLCB010000014">
    <property type="protein sequence ID" value="CAH0513532.1"/>
    <property type="molecule type" value="Genomic_DNA"/>
</dbReference>
<evidence type="ECO:0000259" key="6">
    <source>
        <dbReference type="PROSITE" id="PS50011"/>
    </source>
</evidence>
<dbReference type="Pfam" id="PF07714">
    <property type="entry name" value="PK_Tyr_Ser-Thr"/>
    <property type="match status" value="1"/>
</dbReference>
<sequence length="1079" mass="120490">MKRLVYILLMLVVMTGDIVSFELPGQLITNITMNQVNSVLFFSFYSVHTLVTRISAPALAQETTLHLQNNSLTSVPVSLFQAADNVTSINLSNNPLTELRPKSFVKLTRLQSVICTNTQIEVLPTGLASDCPLLTTLVFNQSTVRTVESQALVNLAKLESIYLAHNNVSVIYEDSFVNLTALHTLDMSYNDLETVPSGLLTMSSSWKALDFSHNNILGIPSGIQKAIAEGYISFDYNALAEIEEEAMAGASNIHELRLASNCIFTVNSRAFAGMSALRILNLRDNVISVIDEEAFEAVDGLRDLRLDANNIHRLTLSSVPTSLERLELQDNLMDLMPNFPDDFKASRLVYLNLSHNYLWSISTNDALHPYTGLVTLDLSNNRVVNFNAAVFDPIMSTIKSMNFDSNLITSIPTTNFIALVKRLLTNVSLVNNPGIGLSSDVAMRNDCPNGSVFEELDLSSSPRSGSANTVNLFGCIQCVAGTFHNNSTGTCVACSEVSSRAYSEEDGAIVCQYCPYSSDLEPDRTMCKDFACNILCWLTLSMGIAIPGIIFASKFLLCLIMKSSKRTRKMDIKEQEAMNDWRMELMMHQLAEHTSPRSDDEVDEEASEHGKVPLRIYDLPEETKDIVVSTLREHFQIQKEKRWRALPLDEQEAMSEWNDVEWETFHMHRILSRSYHGEIFLGDYCGTQVVVRRMMTLRFEVKELADTINDVELANSLHHPNIVACLGTMWSDPEHLCVISEYVKNGDLAAVLEVDGLDCSNRYNSPLLGTSASFPPEQIFGEDSEHKQAQAMVFGLSKGSLTTRFQMAVDICKALVYLHNMGISHGDLRSRNVLVTEMFRCKIGDVRHNSRDDKYHATHILLVEGSTDQDSDSDDQDGVNLESVRFLQPQRQESRKQPRLTLPLVAPEVLHHNSRHLHADIYSVGILLLELCFHSRTAIQNNRTNDDFEARSRTRKLRLTIDDEAKSGTTTKEEAVFLRTACTIQKKKEHNAAMHHFMSKLRMLANVGSSDAKADESSFGTTATSSAISLTISLLSSSAYVDKLSRAIEDCLQSDPKKRPTAKKLMDLFQSFLDEISAT</sequence>
<dbReference type="InterPro" id="IPR008266">
    <property type="entry name" value="Tyr_kinase_AS"/>
</dbReference>
<dbReference type="InterPro" id="IPR009030">
    <property type="entry name" value="Growth_fac_rcpt_cys_sf"/>
</dbReference>
<keyword evidence="4" id="KW-0418">Kinase</keyword>
<keyword evidence="2 5" id="KW-0732">Signal</keyword>
<feature type="domain" description="Protein kinase" evidence="6">
    <location>
        <begin position="665"/>
        <end position="1073"/>
    </location>
</feature>
<evidence type="ECO:0000256" key="5">
    <source>
        <dbReference type="SAM" id="SignalP"/>
    </source>
</evidence>
<accession>A0ABN8CKF8</accession>
<reference evidence="7 8" key="1">
    <citation type="submission" date="2021-11" db="EMBL/GenBank/DDBJ databases">
        <authorList>
            <person name="Islam A."/>
            <person name="Islam S."/>
            <person name="Flora M.S."/>
            <person name="Rahman M."/>
            <person name="Ziaur R.M."/>
            <person name="Epstein J.H."/>
            <person name="Hassan M."/>
            <person name="Klassen M."/>
            <person name="Woodard K."/>
            <person name="Webb A."/>
            <person name="Webby R.J."/>
            <person name="El Zowalaty M.E."/>
        </authorList>
    </citation>
    <scope>NUCLEOTIDE SEQUENCE [LARGE SCALE GENOMIC DNA]</scope>
    <source>
        <strain evidence="7">Pbs1</strain>
    </source>
</reference>
<dbReference type="PANTHER" id="PTHR24373">
    <property type="entry name" value="SLIT RELATED LEUCINE-RICH REPEAT NEURONAL PROTEIN"/>
    <property type="match status" value="1"/>
</dbReference>
<keyword evidence="8" id="KW-1185">Reference proteome</keyword>
<dbReference type="InterPro" id="IPR003591">
    <property type="entry name" value="Leu-rich_rpt_typical-subtyp"/>
</dbReference>
<evidence type="ECO:0000313" key="8">
    <source>
        <dbReference type="Proteomes" id="UP001158986"/>
    </source>
</evidence>